<dbReference type="InterPro" id="IPR007546">
    <property type="entry name" value="DUF503"/>
</dbReference>
<protein>
    <submittedName>
        <fullName evidence="1">Uncharacterized protein</fullName>
    </submittedName>
</protein>
<evidence type="ECO:0000313" key="1">
    <source>
        <dbReference type="EMBL" id="SFV71450.1"/>
    </source>
</evidence>
<name>A0A1W1D020_9ZZZZ</name>
<reference evidence="1" key="1">
    <citation type="submission" date="2016-10" db="EMBL/GenBank/DDBJ databases">
        <authorList>
            <person name="de Groot N.N."/>
        </authorList>
    </citation>
    <scope>NUCLEOTIDE SEQUENCE</scope>
</reference>
<dbReference type="SUPFAM" id="SSF103007">
    <property type="entry name" value="Hypothetical protein TT1725"/>
    <property type="match status" value="1"/>
</dbReference>
<dbReference type="Pfam" id="PF04456">
    <property type="entry name" value="DUF503"/>
    <property type="match status" value="1"/>
</dbReference>
<accession>A0A1W1D020</accession>
<gene>
    <name evidence="1" type="ORF">MNB_SV-13-1414</name>
</gene>
<dbReference type="AlphaFoldDB" id="A0A1W1D020"/>
<dbReference type="InterPro" id="IPR036746">
    <property type="entry name" value="TT1725-like_sf"/>
</dbReference>
<sequence>MTNSLKEKLKKFNVSVLDVSGEYAKEADIAFVYLSPNGLTSAQYRDKIENMLQRNFSEFMFDIDFEEI</sequence>
<organism evidence="1">
    <name type="scientific">hydrothermal vent metagenome</name>
    <dbReference type="NCBI Taxonomy" id="652676"/>
    <lineage>
        <taxon>unclassified sequences</taxon>
        <taxon>metagenomes</taxon>
        <taxon>ecological metagenomes</taxon>
    </lineage>
</organism>
<dbReference type="EMBL" id="FPHM01000251">
    <property type="protein sequence ID" value="SFV71450.1"/>
    <property type="molecule type" value="Genomic_DNA"/>
</dbReference>
<proteinExistence type="predicted"/>